<name>U6GEG9_EIMAC</name>
<evidence type="ECO:0000313" key="6">
    <source>
        <dbReference type="Proteomes" id="UP000018050"/>
    </source>
</evidence>
<dbReference type="PANTHER" id="PTHR47968">
    <property type="entry name" value="CENTROMERE PROTEIN E"/>
    <property type="match status" value="1"/>
</dbReference>
<sequence>MSSPLDELSDVFARAEALREAAQPEKQQQKPHQQHHYASAAESSPGDEAALFGPFRASIGHSSVTKFTSSEAAAAIPAVHAASTLEDTDAFGDWESASGARHQPELQKPHQQAKHQHKQQNIEGLRSSDGGCPRFDEGNALQWEGSGSFAELVQHGNSSSSRSISKGSTSSRYKGPPISLDADMLANLADAAAALGADRGGCAAATANVPTAAAGAAATAPVAVAHALQKIAQEVCAAPRSHSSATTPLSAAESAQMIPAAGDSTTVRTANAPGEPSGLQRVASVTSLDLDPRILHTPGLHSEQIAAPEGHLPGSGPHDPSACNATPVCRSPDEVAAASAVDPDAPSAHAAAGVSSKTSPGLSGTQTDANLTEMTLKTGPLNASAAAARATPQQAKEVPTATTGCVIEPISPSPRASSTTTAAKPETATADSTTPATIDTAAGAPNATTATESSHFGAVHDWEAVERLSQKYRQLKKQNALLKEALRQQQKQQQQQQLEHQQQGQGQRQQQHQQQHQQQQQQQEPQQEEPQGLVSQLQQQVALGEFRQRQLLDELDTAQRELKRQQQQLQQQQQQLQQQHLLLLKTGAANSTAGGAPGSSWGLSLLGGGSAAAKDAELKALQQQVEVLREELQLKIEENERLHLEAFEERQQQQQQQQQLEATISLLQKQHEEAQQQQQQHAADYAELQRHYERLNQRQEEKLRQQQQQLEHARGQEQLLLQQTMEDRQQLMLREQQQQQKQEQIVAYYSTLLGCDYTRLPLLRCLDLPSGGYATAAAAAAAAREELLRLIVAALGDLQHVLQCWAAGLEVSTVAGAEQGSEGLSEDGLDSSDAETPANRLPLSLGLAWRIRIATRQARRAAIDSVASIATVSSLLERAVAAAAVSAAETLARRKETEKLNADFSRFVSLTLLAVSLQHDALSGPQQQQRQKRQQLDAMQGNDNGSIADPFGQGAHVLEALLEELQRGAAALAAVFNAASAFMEARSSSDRSGSDDYVAADTRVLSKQHFAELAAALEDPQDKQDEEMPTVPEKRQQKLQEAQLQHQLQEDLGLPPLPALQSASVRLVLQQQRQRQHGYSNSPFPWRSCLPLPPSQQRMDEEELPLSECNKWMQQLRSCRRAAAAAGLTLSGWRGTAKATKERLLQLLVENLDALLQTFRSLAVCLSGRVRRPADLVDGQLLLLSGTGPCTLSLLQALRAVSSADGGLYRLLQHSKLLLQMQRCPSYAVLRSEAVEEVAVVGLRCVSQARAALLSSSEKISARDARQVISKRQAAEAEVAAAAAEVRLLEERMAEANKGAAQLRVAQTAVALLQAELVRLKRHACSTAGGITTDAPPTRSSSSRYSAQVRIDFKLFLPPRSAAAFTYRGAAESFSPLYVIVFRSGDATAEGAAFSAGNITANSANVLARGTPLTCIGLHFPAEERDGVYAQQLLLLQQKLHTEAAALSILKMQLSSAFKYCKCVPGLVAYLQSGPVNCCDHPLVLVVPQAVHALEDQRAALRYELRRSKEEAAAAAAAAVAAATETAASARLAEENYSQQLRLLSLHVAETHEKNKETQRELEDLLKHKILCGRCGVWNPLSDLLVEGQSWGSCVMCTGRVMERPF</sequence>
<reference evidence="5" key="1">
    <citation type="submission" date="2013-10" db="EMBL/GenBank/DDBJ databases">
        <title>Genomic analysis of the causative agents of coccidiosis in chickens.</title>
        <authorList>
            <person name="Reid A.J."/>
            <person name="Blake D."/>
            <person name="Billington K."/>
            <person name="Browne H."/>
            <person name="Dunn M."/>
            <person name="Hung S."/>
            <person name="Kawahara F."/>
            <person name="Miranda-Saavedra D."/>
            <person name="Mourier T."/>
            <person name="Nagra H."/>
            <person name="Otto T.D."/>
            <person name="Rawlings N."/>
            <person name="Sanchez A."/>
            <person name="Sanders M."/>
            <person name="Subramaniam C."/>
            <person name="Tay Y."/>
            <person name="Dear P."/>
            <person name="Doerig C."/>
            <person name="Gruber A."/>
            <person name="Parkinson J."/>
            <person name="Shirley M."/>
            <person name="Wan K.L."/>
            <person name="Berriman M."/>
            <person name="Tomley F."/>
            <person name="Pain A."/>
        </authorList>
    </citation>
    <scope>NUCLEOTIDE SEQUENCE</scope>
    <source>
        <strain evidence="5">Houghton</strain>
    </source>
</reference>
<feature type="region of interest" description="Disordered" evidence="4">
    <location>
        <begin position="1017"/>
        <end position="1046"/>
    </location>
</feature>
<feature type="compositionally biased region" description="Low complexity" evidence="4">
    <location>
        <begin position="158"/>
        <end position="171"/>
    </location>
</feature>
<feature type="compositionally biased region" description="Polar residues" evidence="4">
    <location>
        <begin position="357"/>
        <end position="367"/>
    </location>
</feature>
<evidence type="ECO:0000313" key="5">
    <source>
        <dbReference type="EMBL" id="CDI77942.1"/>
    </source>
</evidence>
<feature type="compositionally biased region" description="Low complexity" evidence="4">
    <location>
        <begin position="409"/>
        <end position="430"/>
    </location>
</feature>
<feature type="region of interest" description="Disordered" evidence="4">
    <location>
        <begin position="90"/>
        <end position="139"/>
    </location>
</feature>
<feature type="compositionally biased region" description="Low complexity" evidence="4">
    <location>
        <begin position="492"/>
        <end position="531"/>
    </location>
</feature>
<evidence type="ECO:0000256" key="3">
    <source>
        <dbReference type="SAM" id="Coils"/>
    </source>
</evidence>
<proteinExistence type="predicted"/>
<dbReference type="VEuPathDB" id="ToxoDB:EAH_00006090"/>
<dbReference type="PANTHER" id="PTHR47968:SF75">
    <property type="entry name" value="CENTROMERE-ASSOCIATED PROTEIN E"/>
    <property type="match status" value="1"/>
</dbReference>
<feature type="coiled-coil region" evidence="3">
    <location>
        <begin position="611"/>
        <end position="741"/>
    </location>
</feature>
<dbReference type="InterPro" id="IPR027640">
    <property type="entry name" value="Kinesin-like_fam"/>
</dbReference>
<feature type="region of interest" description="Disordered" evidence="4">
    <location>
        <begin position="153"/>
        <end position="175"/>
    </location>
</feature>
<feature type="region of interest" description="Disordered" evidence="4">
    <location>
        <begin position="492"/>
        <end position="535"/>
    </location>
</feature>
<feature type="region of interest" description="Disordered" evidence="4">
    <location>
        <begin position="405"/>
        <end position="455"/>
    </location>
</feature>
<feature type="coiled-coil region" evidence="3">
    <location>
        <begin position="548"/>
        <end position="582"/>
    </location>
</feature>
<keyword evidence="1 3" id="KW-0175">Coiled coil</keyword>
<gene>
    <name evidence="5" type="ORF">EAH_00006090</name>
</gene>
<accession>U6GEG9</accession>
<evidence type="ECO:0000256" key="1">
    <source>
        <dbReference type="ARBA" id="ARBA00023054"/>
    </source>
</evidence>
<feature type="region of interest" description="Disordered" evidence="4">
    <location>
        <begin position="305"/>
        <end position="367"/>
    </location>
</feature>
<dbReference type="GO" id="GO:0003777">
    <property type="term" value="F:microtubule motor activity"/>
    <property type="evidence" value="ECO:0007669"/>
    <property type="project" value="InterPro"/>
</dbReference>
<reference evidence="5" key="2">
    <citation type="submission" date="2013-10" db="EMBL/GenBank/DDBJ databases">
        <authorList>
            <person name="Aslett M."/>
        </authorList>
    </citation>
    <scope>NUCLEOTIDE SEQUENCE</scope>
    <source>
        <strain evidence="5">Houghton</strain>
    </source>
</reference>
<dbReference type="Proteomes" id="UP000018050">
    <property type="component" value="Unassembled WGS sequence"/>
</dbReference>
<evidence type="ECO:0000256" key="4">
    <source>
        <dbReference type="SAM" id="MobiDB-lite"/>
    </source>
</evidence>
<feature type="coiled-coil region" evidence="3">
    <location>
        <begin position="1265"/>
        <end position="1323"/>
    </location>
</feature>
<evidence type="ECO:0000256" key="2">
    <source>
        <dbReference type="ARBA" id="ARBA00023175"/>
    </source>
</evidence>
<organism evidence="5 6">
    <name type="scientific">Eimeria acervulina</name>
    <name type="common">Coccidian parasite</name>
    <dbReference type="NCBI Taxonomy" id="5801"/>
    <lineage>
        <taxon>Eukaryota</taxon>
        <taxon>Sar</taxon>
        <taxon>Alveolata</taxon>
        <taxon>Apicomplexa</taxon>
        <taxon>Conoidasida</taxon>
        <taxon>Coccidia</taxon>
        <taxon>Eucoccidiorida</taxon>
        <taxon>Eimeriorina</taxon>
        <taxon>Eimeriidae</taxon>
        <taxon>Eimeria</taxon>
    </lineage>
</organism>
<keyword evidence="6" id="KW-1185">Reference proteome</keyword>
<dbReference type="OrthoDB" id="348412at2759"/>
<protein>
    <submittedName>
        <fullName evidence="5">Trichohyalin, putative</fullName>
    </submittedName>
</protein>
<dbReference type="OMA" id="CGVWNPL"/>
<keyword evidence="2" id="KW-0505">Motor protein</keyword>
<dbReference type="GeneID" id="25268679"/>
<dbReference type="GO" id="GO:0007018">
    <property type="term" value="P:microtubule-based movement"/>
    <property type="evidence" value="ECO:0007669"/>
    <property type="project" value="InterPro"/>
</dbReference>
<feature type="compositionally biased region" description="Low complexity" evidence="4">
    <location>
        <begin position="440"/>
        <end position="451"/>
    </location>
</feature>
<feature type="region of interest" description="Disordered" evidence="4">
    <location>
        <begin position="19"/>
        <end position="52"/>
    </location>
</feature>
<dbReference type="EMBL" id="HG670774">
    <property type="protein sequence ID" value="CDI77942.1"/>
    <property type="molecule type" value="Genomic_DNA"/>
</dbReference>
<dbReference type="RefSeq" id="XP_013251781.1">
    <property type="nucleotide sequence ID" value="XM_013396327.1"/>
</dbReference>
<feature type="compositionally biased region" description="Low complexity" evidence="4">
    <location>
        <begin position="334"/>
        <end position="356"/>
    </location>
</feature>
<feature type="region of interest" description="Disordered" evidence="4">
    <location>
        <begin position="921"/>
        <end position="950"/>
    </location>
</feature>